<organism evidence="2 3">
    <name type="scientific">Candidatus Stercoripulliclostridium pullicola</name>
    <dbReference type="NCBI Taxonomy" id="2840953"/>
    <lineage>
        <taxon>Bacteria</taxon>
        <taxon>Bacillati</taxon>
        <taxon>Bacillota</taxon>
        <taxon>Clostridia</taxon>
        <taxon>Eubacteriales</taxon>
        <taxon>Candidatus Stercoripulliclostridium</taxon>
    </lineage>
</organism>
<keyword evidence="1" id="KW-0472">Membrane</keyword>
<keyword evidence="1" id="KW-0812">Transmembrane</keyword>
<name>A0A940DGB7_9FIRM</name>
<sequence>MKSNKLSKLGTTLKANKKKIIVIVSMIALLVATGCLNYFLNVKQQGTDNNPGQGDVSTPTFFATYRTDREATRNQEIAYLDEIINSATSTETAIASAESQKLAITGAMETELVLEGLIKAKGFEDCIVTISTENVNVVVMDEDLSLEDAAQILNIVVTETEFTAPDVVIIPYV</sequence>
<evidence type="ECO:0000313" key="2">
    <source>
        <dbReference type="EMBL" id="MBO8424260.1"/>
    </source>
</evidence>
<reference evidence="2" key="2">
    <citation type="journal article" date="2021" name="PeerJ">
        <title>Extensive microbial diversity within the chicken gut microbiome revealed by metagenomics and culture.</title>
        <authorList>
            <person name="Gilroy R."/>
            <person name="Ravi A."/>
            <person name="Getino M."/>
            <person name="Pursley I."/>
            <person name="Horton D.L."/>
            <person name="Alikhan N.F."/>
            <person name="Baker D."/>
            <person name="Gharbi K."/>
            <person name="Hall N."/>
            <person name="Watson M."/>
            <person name="Adriaenssens E.M."/>
            <person name="Foster-Nyarko E."/>
            <person name="Jarju S."/>
            <person name="Secka A."/>
            <person name="Antonio M."/>
            <person name="Oren A."/>
            <person name="Chaudhuri R.R."/>
            <person name="La Ragione R."/>
            <person name="Hildebrand F."/>
            <person name="Pallen M.J."/>
        </authorList>
    </citation>
    <scope>NUCLEOTIDE SEQUENCE</scope>
    <source>
        <strain evidence="2">517</strain>
    </source>
</reference>
<feature type="transmembrane region" description="Helical" evidence="1">
    <location>
        <begin position="20"/>
        <end position="40"/>
    </location>
</feature>
<accession>A0A940DGB7</accession>
<keyword evidence="1" id="KW-1133">Transmembrane helix</keyword>
<evidence type="ECO:0000256" key="1">
    <source>
        <dbReference type="SAM" id="Phobius"/>
    </source>
</evidence>
<dbReference type="InterPro" id="IPR038503">
    <property type="entry name" value="SpoIIIAH_sf"/>
</dbReference>
<dbReference type="PROSITE" id="PS51257">
    <property type="entry name" value="PROKAR_LIPOPROTEIN"/>
    <property type="match status" value="1"/>
</dbReference>
<dbReference type="EMBL" id="JADINF010000113">
    <property type="protein sequence ID" value="MBO8424260.1"/>
    <property type="molecule type" value="Genomic_DNA"/>
</dbReference>
<proteinExistence type="predicted"/>
<dbReference type="Proteomes" id="UP000727857">
    <property type="component" value="Unassembled WGS sequence"/>
</dbReference>
<protein>
    <submittedName>
        <fullName evidence="2">SpoIIIAH-like family protein</fullName>
    </submittedName>
</protein>
<gene>
    <name evidence="2" type="ORF">IAB16_04515</name>
</gene>
<dbReference type="Gene3D" id="1.10.287.4300">
    <property type="entry name" value="Stage III sporulation protein AH-like"/>
    <property type="match status" value="1"/>
</dbReference>
<evidence type="ECO:0000313" key="3">
    <source>
        <dbReference type="Proteomes" id="UP000727857"/>
    </source>
</evidence>
<dbReference type="AlphaFoldDB" id="A0A940DGB7"/>
<dbReference type="InterPro" id="IPR024232">
    <property type="entry name" value="SpoIIIAH"/>
</dbReference>
<reference evidence="2" key="1">
    <citation type="submission" date="2020-10" db="EMBL/GenBank/DDBJ databases">
        <authorList>
            <person name="Gilroy R."/>
        </authorList>
    </citation>
    <scope>NUCLEOTIDE SEQUENCE</scope>
    <source>
        <strain evidence="2">517</strain>
    </source>
</reference>
<comment type="caution">
    <text evidence="2">The sequence shown here is derived from an EMBL/GenBank/DDBJ whole genome shotgun (WGS) entry which is preliminary data.</text>
</comment>
<dbReference type="Pfam" id="PF12685">
    <property type="entry name" value="SpoIIIAH"/>
    <property type="match status" value="1"/>
</dbReference>